<evidence type="ECO:0000313" key="11">
    <source>
        <dbReference type="Proteomes" id="UP000317863"/>
    </source>
</evidence>
<dbReference type="InterPro" id="IPR018480">
    <property type="entry name" value="PNAcMuramoyl-5peptid_Trfase_CS"/>
</dbReference>
<dbReference type="GO" id="GO:0005886">
    <property type="term" value="C:plasma membrane"/>
    <property type="evidence" value="ECO:0007669"/>
    <property type="project" value="UniProtKB-SubCell"/>
</dbReference>
<feature type="transmembrane region" description="Helical" evidence="7">
    <location>
        <begin position="110"/>
        <end position="129"/>
    </location>
</feature>
<comment type="cofactor">
    <cofactor evidence="7 9">
        <name>Mg(2+)</name>
        <dbReference type="ChEBI" id="CHEBI:18420"/>
    </cofactor>
</comment>
<feature type="transmembrane region" description="Helical" evidence="7">
    <location>
        <begin position="226"/>
        <end position="245"/>
    </location>
</feature>
<feature type="transmembrane region" description="Helical" evidence="7">
    <location>
        <begin position="78"/>
        <end position="98"/>
    </location>
</feature>
<dbReference type="NCBIfam" id="TIGR00445">
    <property type="entry name" value="mraY"/>
    <property type="match status" value="1"/>
</dbReference>
<comment type="similarity">
    <text evidence="2 7">Belongs to the glycosyltransferase 4 family. MraY subfamily.</text>
</comment>
<feature type="transmembrane region" description="Helical" evidence="7">
    <location>
        <begin position="202"/>
        <end position="219"/>
    </location>
</feature>
<feature type="transmembrane region" description="Helical" evidence="7">
    <location>
        <begin position="6"/>
        <end position="29"/>
    </location>
</feature>
<dbReference type="CDD" id="cd06852">
    <property type="entry name" value="GT_MraY"/>
    <property type="match status" value="1"/>
</dbReference>
<keyword evidence="7" id="KW-0133">Cell shape</keyword>
<dbReference type="Proteomes" id="UP000317863">
    <property type="component" value="Unassembled WGS sequence"/>
</dbReference>
<keyword evidence="7" id="KW-0961">Cell wall biogenesis/degradation</keyword>
<keyword evidence="7" id="KW-0131">Cell cycle</keyword>
<keyword evidence="11" id="KW-1185">Reference proteome</keyword>
<keyword evidence="4 7" id="KW-0812">Transmembrane</keyword>
<evidence type="ECO:0000256" key="9">
    <source>
        <dbReference type="PIRSR" id="PIRSR600715-1"/>
    </source>
</evidence>
<dbReference type="AlphaFoldDB" id="A0A544QUV0"/>
<evidence type="ECO:0000256" key="3">
    <source>
        <dbReference type="ARBA" id="ARBA00022679"/>
    </source>
</evidence>
<dbReference type="Pfam" id="PF00953">
    <property type="entry name" value="Glycos_transf_4"/>
    <property type="match status" value="1"/>
</dbReference>
<keyword evidence="7 9" id="KW-0479">Metal-binding</keyword>
<dbReference type="OrthoDB" id="9805475at2"/>
<dbReference type="GO" id="GO:0071555">
    <property type="term" value="P:cell wall organization"/>
    <property type="evidence" value="ECO:0007669"/>
    <property type="project" value="UniProtKB-KW"/>
</dbReference>
<protein>
    <recommendedName>
        <fullName evidence="7 8">Phospho-N-acetylmuramoyl-pentapeptide-transferase</fullName>
        <ecNumber evidence="7 8">2.7.8.13</ecNumber>
    </recommendedName>
    <alternativeName>
        <fullName evidence="7">UDP-MurNAc-pentapeptide phosphotransferase</fullName>
    </alternativeName>
</protein>
<evidence type="ECO:0000256" key="5">
    <source>
        <dbReference type="ARBA" id="ARBA00022989"/>
    </source>
</evidence>
<dbReference type="HAMAP" id="MF_00038">
    <property type="entry name" value="MraY"/>
    <property type="match status" value="1"/>
</dbReference>
<reference evidence="10 11" key="1">
    <citation type="submission" date="2019-02" db="EMBL/GenBank/DDBJ databases">
        <title>Peptostreptococcaceae bacterium ZHW00191 nov., a new bacterium isolated from the human gut.</title>
        <authorList>
            <person name="Zhou H.-W."/>
            <person name="Chen X.-J."/>
        </authorList>
    </citation>
    <scope>NUCLEOTIDE SEQUENCE [LARGE SCALE GENOMIC DNA]</scope>
    <source>
        <strain evidence="10 11">ZHW00191</strain>
    </source>
</reference>
<feature type="binding site" evidence="9">
    <location>
        <position position="230"/>
    </location>
    <ligand>
        <name>Mg(2+)</name>
        <dbReference type="ChEBI" id="CHEBI:18420"/>
    </ligand>
</feature>
<dbReference type="InterPro" id="IPR003524">
    <property type="entry name" value="PNAcMuramoyl-5peptid_Trfase"/>
</dbReference>
<comment type="subcellular location">
    <subcellularLocation>
        <location evidence="7">Cell membrane</location>
        <topology evidence="7">Multi-pass membrane protein</topology>
    </subcellularLocation>
    <subcellularLocation>
        <location evidence="1">Membrane</location>
        <topology evidence="1">Multi-pass membrane protein</topology>
    </subcellularLocation>
</comment>
<name>A0A544QUV0_9FIRM</name>
<keyword evidence="7" id="KW-1003">Cell membrane</keyword>
<keyword evidence="7" id="KW-0573">Peptidoglycan synthesis</keyword>
<comment type="pathway">
    <text evidence="7">Cell wall biogenesis; peptidoglycan biosynthesis.</text>
</comment>
<gene>
    <name evidence="7" type="primary">mraY</name>
    <name evidence="10" type="ORF">EXD82_06630</name>
</gene>
<dbReference type="GO" id="GO:0051992">
    <property type="term" value="F:UDP-N-acetylmuramoyl-L-alanyl-D-glutamyl-meso-2,6-diaminopimelyl-D-alanyl-D-alanine:undecaprenyl-phosphate transferase activity"/>
    <property type="evidence" value="ECO:0007669"/>
    <property type="project" value="RHEA"/>
</dbReference>
<dbReference type="GO" id="GO:0051301">
    <property type="term" value="P:cell division"/>
    <property type="evidence" value="ECO:0007669"/>
    <property type="project" value="UniProtKB-KW"/>
</dbReference>
<evidence type="ECO:0000313" key="10">
    <source>
        <dbReference type="EMBL" id="TQQ84475.1"/>
    </source>
</evidence>
<feature type="transmembrane region" description="Helical" evidence="7">
    <location>
        <begin position="177"/>
        <end position="196"/>
    </location>
</feature>
<feature type="binding site" evidence="9">
    <location>
        <position position="169"/>
    </location>
    <ligand>
        <name>Mg(2+)</name>
        <dbReference type="ChEBI" id="CHEBI:18420"/>
    </ligand>
</feature>
<comment type="catalytic activity">
    <reaction evidence="7">
        <text>UDP-N-acetyl-alpha-D-muramoyl-L-alanyl-gamma-D-glutamyl-meso-2,6-diaminopimeloyl-D-alanyl-D-alanine + di-trans,octa-cis-undecaprenyl phosphate = di-trans,octa-cis-undecaprenyl diphospho-N-acetyl-alpha-D-muramoyl-L-alanyl-D-glutamyl-meso-2,6-diaminopimeloyl-D-alanyl-D-alanine + UMP</text>
        <dbReference type="Rhea" id="RHEA:28386"/>
        <dbReference type="ChEBI" id="CHEBI:57865"/>
        <dbReference type="ChEBI" id="CHEBI:60392"/>
        <dbReference type="ChEBI" id="CHEBI:61386"/>
        <dbReference type="ChEBI" id="CHEBI:61387"/>
        <dbReference type="EC" id="2.7.8.13"/>
    </reaction>
</comment>
<dbReference type="UniPathway" id="UPA00219"/>
<dbReference type="PANTHER" id="PTHR22926">
    <property type="entry name" value="PHOSPHO-N-ACETYLMURAMOYL-PENTAPEPTIDE-TRANSFERASE"/>
    <property type="match status" value="1"/>
</dbReference>
<keyword evidence="5 7" id="KW-1133">Transmembrane helix</keyword>
<keyword evidence="7 9" id="KW-0460">Magnesium</keyword>
<proteinExistence type="inferred from homology"/>
<dbReference type="GO" id="GO:0009252">
    <property type="term" value="P:peptidoglycan biosynthetic process"/>
    <property type="evidence" value="ECO:0007669"/>
    <property type="project" value="UniProtKB-UniRule"/>
</dbReference>
<dbReference type="GO" id="GO:0008360">
    <property type="term" value="P:regulation of cell shape"/>
    <property type="evidence" value="ECO:0007669"/>
    <property type="project" value="UniProtKB-KW"/>
</dbReference>
<dbReference type="PANTHER" id="PTHR22926:SF5">
    <property type="entry name" value="PHOSPHO-N-ACETYLMURAMOYL-PENTAPEPTIDE-TRANSFERASE HOMOLOG"/>
    <property type="match status" value="1"/>
</dbReference>
<keyword evidence="3 7" id="KW-0808">Transferase</keyword>
<feature type="transmembrane region" description="Helical" evidence="7">
    <location>
        <begin position="301"/>
        <end position="320"/>
    </location>
</feature>
<evidence type="ECO:0000256" key="7">
    <source>
        <dbReference type="HAMAP-Rule" id="MF_00038"/>
    </source>
</evidence>
<evidence type="ECO:0000256" key="8">
    <source>
        <dbReference type="NCBIfam" id="TIGR00445"/>
    </source>
</evidence>
<dbReference type="PROSITE" id="PS01348">
    <property type="entry name" value="MRAY_2"/>
    <property type="match status" value="1"/>
</dbReference>
<dbReference type="EMBL" id="SGJB01000010">
    <property type="protein sequence ID" value="TQQ84475.1"/>
    <property type="molecule type" value="Genomic_DNA"/>
</dbReference>
<sequence>MLDIKNITITMMISFIIVVAIGPVFLPMLRRFKFGQTVRDDGPQSHLAKNGTPTMGGIMFIVAIFITALFRGRFDSDMMVGLICMLGFGLVGFLDDFIKIKMKRSLGLRAWQKIAFQIAISFYVAFYQYTSAADASQIMIPFTEMTIDIGILYIPIMMFIIIGTVNAVNLTDGLDGLASGVTVIVSLFFMLFAYMVAGNSDVGLLSAATAGACIGFLCFNSYPAKVFMGDTGSMALGGAVVSFAVLTNSVLLIPIVGIIYFAEALSVIIQVTYFRKTGKRIFKMAPLHHHFEQCGWPETRVVFVFWAVTVVMCWIGVFAAF</sequence>
<dbReference type="PROSITE" id="PS01347">
    <property type="entry name" value="MRAY_1"/>
    <property type="match status" value="1"/>
</dbReference>
<comment type="caution">
    <text evidence="10">The sequence shown here is derived from an EMBL/GenBank/DDBJ whole genome shotgun (WGS) entry which is preliminary data.</text>
</comment>
<feature type="transmembrane region" description="Helical" evidence="7">
    <location>
        <begin position="251"/>
        <end position="274"/>
    </location>
</feature>
<feature type="transmembrane region" description="Helical" evidence="7">
    <location>
        <begin position="149"/>
        <end position="170"/>
    </location>
</feature>
<evidence type="ECO:0000256" key="2">
    <source>
        <dbReference type="ARBA" id="ARBA00005583"/>
    </source>
</evidence>
<comment type="function">
    <text evidence="7">Catalyzes the initial step of the lipid cycle reactions in the biosynthesis of the cell wall peptidoglycan: transfers peptidoglycan precursor phospho-MurNAc-pentapeptide from UDP-MurNAc-pentapeptide onto the lipid carrier undecaprenyl phosphate, yielding undecaprenyl-pyrophosphoryl-MurNAc-pentapeptide, known as lipid I.</text>
</comment>
<dbReference type="GO" id="GO:0046872">
    <property type="term" value="F:metal ion binding"/>
    <property type="evidence" value="ECO:0007669"/>
    <property type="project" value="UniProtKB-KW"/>
</dbReference>
<evidence type="ECO:0000256" key="6">
    <source>
        <dbReference type="ARBA" id="ARBA00023136"/>
    </source>
</evidence>
<feature type="transmembrane region" description="Helical" evidence="7">
    <location>
        <begin position="50"/>
        <end position="72"/>
    </location>
</feature>
<evidence type="ECO:0000256" key="4">
    <source>
        <dbReference type="ARBA" id="ARBA00022692"/>
    </source>
</evidence>
<accession>A0A544QUV0</accession>
<dbReference type="InterPro" id="IPR000715">
    <property type="entry name" value="Glycosyl_transferase_4"/>
</dbReference>
<dbReference type="GO" id="GO:0008963">
    <property type="term" value="F:phospho-N-acetylmuramoyl-pentapeptide-transferase activity"/>
    <property type="evidence" value="ECO:0007669"/>
    <property type="project" value="UniProtKB-UniRule"/>
</dbReference>
<evidence type="ECO:0000256" key="1">
    <source>
        <dbReference type="ARBA" id="ARBA00004141"/>
    </source>
</evidence>
<dbReference type="RefSeq" id="WP_142536134.1">
    <property type="nucleotide sequence ID" value="NZ_SGJB01000010.1"/>
</dbReference>
<keyword evidence="6 7" id="KW-0472">Membrane</keyword>
<organism evidence="10 11">
    <name type="scientific">Peptacetobacter hominis</name>
    <dbReference type="NCBI Taxonomy" id="2743610"/>
    <lineage>
        <taxon>Bacteria</taxon>
        <taxon>Bacillati</taxon>
        <taxon>Bacillota</taxon>
        <taxon>Clostridia</taxon>
        <taxon>Peptostreptococcales</taxon>
        <taxon>Peptostreptococcaceae</taxon>
        <taxon>Peptacetobacter</taxon>
    </lineage>
</organism>
<dbReference type="Pfam" id="PF10555">
    <property type="entry name" value="MraY_sig1"/>
    <property type="match status" value="1"/>
</dbReference>
<dbReference type="EC" id="2.7.8.13" evidence="7 8"/>
<keyword evidence="7" id="KW-0132">Cell division</keyword>